<dbReference type="Gene3D" id="3.40.50.1950">
    <property type="entry name" value="Flavin prenyltransferase-like"/>
    <property type="match status" value="1"/>
</dbReference>
<dbReference type="InterPro" id="IPR003382">
    <property type="entry name" value="Flavoprotein"/>
</dbReference>
<evidence type="ECO:0000313" key="3">
    <source>
        <dbReference type="Proteomes" id="UP000552097"/>
    </source>
</evidence>
<name>A0A7W9HLD4_9PSEU</name>
<dbReference type="InterPro" id="IPR036551">
    <property type="entry name" value="Flavin_trans-like"/>
</dbReference>
<feature type="domain" description="Flavoprotein" evidence="1">
    <location>
        <begin position="22"/>
        <end position="152"/>
    </location>
</feature>
<evidence type="ECO:0000313" key="2">
    <source>
        <dbReference type="EMBL" id="MBB5804452.1"/>
    </source>
</evidence>
<keyword evidence="3" id="KW-1185">Reference proteome</keyword>
<dbReference type="GO" id="GO:0003824">
    <property type="term" value="F:catalytic activity"/>
    <property type="evidence" value="ECO:0007669"/>
    <property type="project" value="InterPro"/>
</dbReference>
<accession>A0A7W9HLD4</accession>
<dbReference type="Pfam" id="PF02441">
    <property type="entry name" value="Flavoprotein"/>
    <property type="match status" value="1"/>
</dbReference>
<reference evidence="2 3" key="1">
    <citation type="submission" date="2020-08" db="EMBL/GenBank/DDBJ databases">
        <title>Sequencing the genomes of 1000 actinobacteria strains.</title>
        <authorList>
            <person name="Klenk H.-P."/>
        </authorList>
    </citation>
    <scope>NUCLEOTIDE SEQUENCE [LARGE SCALE GENOMIC DNA]</scope>
    <source>
        <strain evidence="2 3">DSM 45486</strain>
    </source>
</reference>
<comment type="caution">
    <text evidence="2">The sequence shown here is derived from an EMBL/GenBank/DDBJ whole genome shotgun (WGS) entry which is preliminary data.</text>
</comment>
<dbReference type="RefSeq" id="WP_312869390.1">
    <property type="nucleotide sequence ID" value="NZ_JACHMO010000001.1"/>
</dbReference>
<gene>
    <name evidence="2" type="ORF">F4560_004220</name>
</gene>
<dbReference type="AlphaFoldDB" id="A0A7W9HLD4"/>
<dbReference type="Proteomes" id="UP000552097">
    <property type="component" value="Unassembled WGS sequence"/>
</dbReference>
<evidence type="ECO:0000259" key="1">
    <source>
        <dbReference type="Pfam" id="PF02441"/>
    </source>
</evidence>
<dbReference type="EMBL" id="JACHMO010000001">
    <property type="protein sequence ID" value="MBB5804452.1"/>
    <property type="molecule type" value="Genomic_DNA"/>
</dbReference>
<organism evidence="2 3">
    <name type="scientific">Saccharothrix ecbatanensis</name>
    <dbReference type="NCBI Taxonomy" id="1105145"/>
    <lineage>
        <taxon>Bacteria</taxon>
        <taxon>Bacillati</taxon>
        <taxon>Actinomycetota</taxon>
        <taxon>Actinomycetes</taxon>
        <taxon>Pseudonocardiales</taxon>
        <taxon>Pseudonocardiaceae</taxon>
        <taxon>Saccharothrix</taxon>
    </lineage>
</organism>
<proteinExistence type="predicted"/>
<dbReference type="SUPFAM" id="SSF52507">
    <property type="entry name" value="Homo-oligomeric flavin-containing Cys decarboxylases, HFCD"/>
    <property type="match status" value="1"/>
</dbReference>
<protein>
    <submittedName>
        <fullName evidence="2">Phosphopantothenoylcysteine synthetase/decarboxylase</fullName>
    </submittedName>
</protein>
<sequence length="182" mass="18956">MTGAEAAGPVLGLVASAAGGVERWLVDGLARPLAGQGWRLAVTLTPTVARWLEPQTVALAATTDLPVRSTSRLPTEPKPHPVPDVVVFAPATANSLAKLALGIGDNQALTVLCEALGRRTPMVVLPQLSDDQAAHPAFPGHLAVLRSAGVVLASDPESVLRELDRTAPFAVFRENRENGARG</sequence>